<sequence length="625" mass="71824">MKSMNIFSEVEDRISSLTDDLLRHILSFLSTLNSVRTSALSQRWRHLWKSVQTLHFDNLDWWNCKGSLADQILCKNSKIISKLHFHCTRIERDLFRIVPLLGRKIRELDIDLPICLPEDLVESFRYCEILQVLKIRCNFKIYTKNWTGFRSLRVLHISISNPCNVSMQTLSRSCSVLEELVLVLVFDLNGLHRLWNKSFEIFVPTLKRLSMRIRHGKNCEFDVTVPALECLDIKDSEFSQYKFRDMPCLKKAKLDVVVSNFGEAKNRAMQLLCAVASTSSLSLSATTMCILNSAHGVLNSLNISNSARGMILPSFPNLTRLELQVFHGFSWNLVIEFLENSPKLEILILRKEAKQCWHCLETPSWTPKKCAPSCLLLNINVIEIVGFKGGQEELELLEYLLKNAKMLDKLTINSINLDPNDAILMATFVKVLIHHSGYFIENDERSYVGGNVDVFDTVDVDKLSVLEINCMLKELGVFYYKHIFYRIPNKNLVLGLRVLANDDDIREMYSFLGNTNTLELFIEHHKPQNVDIAHHVLFLTDVPVKDVENDGNYYNDHYQEDSNTGSDGNDDPSDKDFSDSSDDDDDPDLDDIKFDSNVERDVNEEGFKEGHECEMNDTNSSKDRL</sequence>
<evidence type="ECO:0000313" key="1">
    <source>
        <dbReference type="EMBL" id="KAI8006603.1"/>
    </source>
</evidence>
<accession>A0ACC0GZH1</accession>
<proteinExistence type="predicted"/>
<comment type="caution">
    <text evidence="1">The sequence shown here is derived from an EMBL/GenBank/DDBJ whole genome shotgun (WGS) entry which is preliminary data.</text>
</comment>
<keyword evidence="2" id="KW-1185">Reference proteome</keyword>
<reference evidence="1 2" key="1">
    <citation type="journal article" date="2022" name="Plant J.">
        <title>Chromosome-level genome of Camellia lanceoleosa provides a valuable resource for understanding genome evolution and self-incompatibility.</title>
        <authorList>
            <person name="Gong W."/>
            <person name="Xiao S."/>
            <person name="Wang L."/>
            <person name="Liao Z."/>
            <person name="Chang Y."/>
            <person name="Mo W."/>
            <person name="Hu G."/>
            <person name="Li W."/>
            <person name="Zhao G."/>
            <person name="Zhu H."/>
            <person name="Hu X."/>
            <person name="Ji K."/>
            <person name="Xiang X."/>
            <person name="Song Q."/>
            <person name="Yuan D."/>
            <person name="Jin S."/>
            <person name="Zhang L."/>
        </authorList>
    </citation>
    <scope>NUCLEOTIDE SEQUENCE [LARGE SCALE GENOMIC DNA]</scope>
    <source>
        <strain evidence="1">SQ_2022a</strain>
    </source>
</reference>
<dbReference type="Proteomes" id="UP001060215">
    <property type="component" value="Chromosome 7"/>
</dbReference>
<evidence type="ECO:0000313" key="2">
    <source>
        <dbReference type="Proteomes" id="UP001060215"/>
    </source>
</evidence>
<organism evidence="1 2">
    <name type="scientific">Camellia lanceoleosa</name>
    <dbReference type="NCBI Taxonomy" id="1840588"/>
    <lineage>
        <taxon>Eukaryota</taxon>
        <taxon>Viridiplantae</taxon>
        <taxon>Streptophyta</taxon>
        <taxon>Embryophyta</taxon>
        <taxon>Tracheophyta</taxon>
        <taxon>Spermatophyta</taxon>
        <taxon>Magnoliopsida</taxon>
        <taxon>eudicotyledons</taxon>
        <taxon>Gunneridae</taxon>
        <taxon>Pentapetalae</taxon>
        <taxon>asterids</taxon>
        <taxon>Ericales</taxon>
        <taxon>Theaceae</taxon>
        <taxon>Camellia</taxon>
    </lineage>
</organism>
<dbReference type="EMBL" id="CM045764">
    <property type="protein sequence ID" value="KAI8006603.1"/>
    <property type="molecule type" value="Genomic_DNA"/>
</dbReference>
<gene>
    <name evidence="1" type="ORF">LOK49_LG07G03321</name>
</gene>
<protein>
    <submittedName>
        <fullName evidence="1">F-box/FBD/LRR-repeat protein</fullName>
    </submittedName>
</protein>
<name>A0ACC0GZH1_9ERIC</name>